<gene>
    <name evidence="1" type="ordered locus">Amico_0403</name>
</gene>
<reference evidence="1 2" key="1">
    <citation type="journal article" date="2010" name="Stand. Genomic Sci.">
        <title>Complete genome sequence of Aminobacterium colombiense type strain (ALA-1).</title>
        <authorList>
            <person name="Chertkov O."/>
            <person name="Sikorski J."/>
            <person name="Brambilla E."/>
            <person name="Lapidus A."/>
            <person name="Copeland A."/>
            <person name="Glavina Del Rio T."/>
            <person name="Nolan M."/>
            <person name="Lucas S."/>
            <person name="Tice H."/>
            <person name="Cheng J.F."/>
            <person name="Han C."/>
            <person name="Detter J.C."/>
            <person name="Bruce D."/>
            <person name="Tapia R."/>
            <person name="Goodwin L."/>
            <person name="Pitluck S."/>
            <person name="Liolios K."/>
            <person name="Ivanova N."/>
            <person name="Mavromatis K."/>
            <person name="Ovchinnikova G."/>
            <person name="Pati A."/>
            <person name="Chen A."/>
            <person name="Palaniappan K."/>
            <person name="Land M."/>
            <person name="Hauser L."/>
            <person name="Chang Y.J."/>
            <person name="Jeffries C.D."/>
            <person name="Spring S."/>
            <person name="Rohde M."/>
            <person name="Goker M."/>
            <person name="Bristow J."/>
            <person name="Eisen J.A."/>
            <person name="Markowitz V."/>
            <person name="Hugenholtz P."/>
            <person name="Kyrpides N.C."/>
            <person name="Klenk H.P."/>
        </authorList>
    </citation>
    <scope>NUCLEOTIDE SEQUENCE [LARGE SCALE GENOMIC DNA]</scope>
    <source>
        <strain evidence="2">DSM 12261 / ALA-1</strain>
    </source>
</reference>
<dbReference type="OrthoDB" id="9773332at2"/>
<dbReference type="RefSeq" id="WP_013047812.1">
    <property type="nucleotide sequence ID" value="NC_014011.1"/>
</dbReference>
<dbReference type="KEGG" id="aco:Amico_0403"/>
<organism evidence="1 2">
    <name type="scientific">Aminobacterium colombiense (strain DSM 12261 / ALA-1)</name>
    <dbReference type="NCBI Taxonomy" id="572547"/>
    <lineage>
        <taxon>Bacteria</taxon>
        <taxon>Thermotogati</taxon>
        <taxon>Synergistota</taxon>
        <taxon>Synergistia</taxon>
        <taxon>Synergistales</taxon>
        <taxon>Aminobacteriaceae</taxon>
        <taxon>Aminobacterium</taxon>
    </lineage>
</organism>
<dbReference type="HOGENOM" id="CLU_064298_0_0_0"/>
<dbReference type="NCBIfam" id="TIGR02757">
    <property type="entry name" value="TIGR02757 family protein"/>
    <property type="match status" value="1"/>
</dbReference>
<dbReference type="EMBL" id="CP001997">
    <property type="protein sequence ID" value="ADE56546.1"/>
    <property type="molecule type" value="Genomic_DNA"/>
</dbReference>
<sequence length="289" mass="32648">MKQTKYKTVAPAFGGPFSPECYRQVLEEIYITYTRPDLIHPDPVEFPRRYSDKVDREIAALIASSLAYGRVQQIHRSVERVLSPMEHAPGSFLLSASQDALEELYYDFRHRFTSGRELISFLKGVKRLLIRFGSLEECLAHCIAAQNERNVFKGITAFAENLKEAAGGASSLLASPADGSACKRFFLFLKWMVRHDSVDPGGWTVLLPKDICVPVDTHMHKIGRSLNFTIRKQADLKTVMEITRAFQIISPLDPARYDFALTRFGIRAELEISDLIKRCSDGVSIHHQG</sequence>
<name>D5EDB4_AMICL</name>
<accession>D5EDB4</accession>
<dbReference type="AlphaFoldDB" id="D5EDB4"/>
<dbReference type="STRING" id="572547.Amico_0403"/>
<proteinExistence type="predicted"/>
<dbReference type="eggNOG" id="COG0177">
    <property type="taxonomic scope" value="Bacteria"/>
</dbReference>
<dbReference type="Pfam" id="PF09674">
    <property type="entry name" value="DUF2400"/>
    <property type="match status" value="1"/>
</dbReference>
<protein>
    <recommendedName>
        <fullName evidence="3">TIGR02757 family protein</fullName>
    </recommendedName>
</protein>
<dbReference type="InterPro" id="IPR014127">
    <property type="entry name" value="CHP02757"/>
</dbReference>
<dbReference type="Proteomes" id="UP000002366">
    <property type="component" value="Chromosome"/>
</dbReference>
<evidence type="ECO:0000313" key="1">
    <source>
        <dbReference type="EMBL" id="ADE56546.1"/>
    </source>
</evidence>
<evidence type="ECO:0000313" key="2">
    <source>
        <dbReference type="Proteomes" id="UP000002366"/>
    </source>
</evidence>
<evidence type="ECO:0008006" key="3">
    <source>
        <dbReference type="Google" id="ProtNLM"/>
    </source>
</evidence>
<keyword evidence="2" id="KW-1185">Reference proteome</keyword>